<organism evidence="2 3">
    <name type="scientific">Bacillus safensis</name>
    <dbReference type="NCBI Taxonomy" id="561879"/>
    <lineage>
        <taxon>Bacteria</taxon>
        <taxon>Bacillati</taxon>
        <taxon>Bacillota</taxon>
        <taxon>Bacilli</taxon>
        <taxon>Bacillales</taxon>
        <taxon>Bacillaceae</taxon>
        <taxon>Bacillus</taxon>
    </lineage>
</organism>
<dbReference type="PANTHER" id="PTHR30572:SF4">
    <property type="entry name" value="ABC TRANSPORTER PERMEASE YTRF"/>
    <property type="match status" value="1"/>
</dbReference>
<evidence type="ECO:0008006" key="4">
    <source>
        <dbReference type="Google" id="ProtNLM"/>
    </source>
</evidence>
<dbReference type="GO" id="GO:0005886">
    <property type="term" value="C:plasma membrane"/>
    <property type="evidence" value="ECO:0007669"/>
    <property type="project" value="TreeGrafter"/>
</dbReference>
<feature type="transmembrane region" description="Helical" evidence="1">
    <location>
        <begin position="329"/>
        <end position="348"/>
    </location>
</feature>
<reference evidence="2 3" key="1">
    <citation type="journal article" date="2018" name="Plant Biotechnol. Rep.">
        <title>Diversity and antifungal activity of endophytic bacteria associated with Panax ginseng seedlings.</title>
        <authorList>
            <person name="Park J.M."/>
            <person name="Hong C.E."/>
            <person name="Jo S.H."/>
        </authorList>
    </citation>
    <scope>NUCLEOTIDE SEQUENCE [LARGE SCALE GENOMIC DNA]</scope>
    <source>
        <strain evidence="2 3">PgKB20</strain>
    </source>
</reference>
<keyword evidence="1" id="KW-0812">Transmembrane</keyword>
<feature type="transmembrane region" description="Helical" evidence="1">
    <location>
        <begin position="778"/>
        <end position="795"/>
    </location>
</feature>
<keyword evidence="3" id="KW-1185">Reference proteome</keyword>
<dbReference type="GeneID" id="61767598"/>
<sequence length="806" mass="94007">MIFKLAFKAILSRKWFSASVIILMTLSMFIITFGKAEANKLIEKLERNTTNKYGAFHAVVNGIKQNEEDYIKSQKSIKHYGIIKNMGYTNSFNNTKLPATFGTMDFQAKEMGHIIIEKGRYPERNNEVTIESYLQEAFNGNAIGEKVKIKINNSEKYYKIVGVIKNYSSNWTTPNNYKIGKTSYPNVIFNNNLMNKTQLNTSALIELNEYHDFDEAVKVINDLFDKSENVYLNTKFFEEEFIYKQSIPTLRLSFIIISLFIILISLIYTKSVHFRKQENEIEEIFKSYGFNKKKIIFYLLSQAILLTGFGAIIFFLTNIFINGFFQVDFLGILSWLIILFCVDIIYIMKQSTSFFNRKYGGKESVNIPKKFVEDNTFSWKGNLIIIVIVAIFIPVYYISNLIVEENTPKKLKNEPDFSLFAKQTVAYDLVNNYVIEDQKANTFKFRDVEKLEKDDTINYIEKVPYTIGTSLSVNERNLSRYLKSWVSNMSEKDDTYQTPIDLENKIKKLPIKKKLTQIPNVNYYVLNKKEWTSLTSKYKLKNKYQSDSILMFFPSINGMKEDKIKDGDSIKLERIDLDEKNEIKYKDWDLKVGKVINKSYTLNFNGIHIENSGLSIAIPERLVKKEKIFEGYLELYIYLKEKVSAKAYEKTQLSIKKMYDNNQESNHENKHEQIEKQLSLLSFINKLSNILIFSIIVNLVIVLMTKLYFKLREKQQFNSVNKPSSLKPPNWTLWGLFKELIICFMYSFFIGLLFIYLIEVNYSSDLLLSTKISFLLESYAIVSAILVGLAFLLFFQDKKSKKNTGC</sequence>
<evidence type="ECO:0000313" key="3">
    <source>
        <dbReference type="Proteomes" id="UP000325032"/>
    </source>
</evidence>
<feature type="transmembrane region" description="Helical" evidence="1">
    <location>
        <begin position="250"/>
        <end position="268"/>
    </location>
</feature>
<gene>
    <name evidence="2" type="ORF">FX981_00811</name>
</gene>
<dbReference type="AlphaFoldDB" id="A0A5C0WEP3"/>
<dbReference type="RefSeq" id="WP_149125887.1">
    <property type="nucleotide sequence ID" value="NZ_CP043404.1"/>
</dbReference>
<dbReference type="InterPro" id="IPR050250">
    <property type="entry name" value="Macrolide_Exporter_MacB"/>
</dbReference>
<dbReference type="PANTHER" id="PTHR30572">
    <property type="entry name" value="MEMBRANE COMPONENT OF TRANSPORTER-RELATED"/>
    <property type="match status" value="1"/>
</dbReference>
<dbReference type="EMBL" id="CP043404">
    <property type="protein sequence ID" value="QEK62626.1"/>
    <property type="molecule type" value="Genomic_DNA"/>
</dbReference>
<feature type="transmembrane region" description="Helical" evidence="1">
    <location>
        <begin position="383"/>
        <end position="403"/>
    </location>
</feature>
<name>A0A5C0WEP3_BACIA</name>
<feature type="transmembrane region" description="Helical" evidence="1">
    <location>
        <begin position="730"/>
        <end position="758"/>
    </location>
</feature>
<keyword evidence="1" id="KW-0472">Membrane</keyword>
<feature type="transmembrane region" description="Helical" evidence="1">
    <location>
        <begin position="295"/>
        <end position="317"/>
    </location>
</feature>
<feature type="transmembrane region" description="Helical" evidence="1">
    <location>
        <begin position="690"/>
        <end position="709"/>
    </location>
</feature>
<accession>A0A5C0WEP3</accession>
<dbReference type="Proteomes" id="UP000325032">
    <property type="component" value="Chromosome"/>
</dbReference>
<evidence type="ECO:0000313" key="2">
    <source>
        <dbReference type="EMBL" id="QEK62626.1"/>
    </source>
</evidence>
<dbReference type="GO" id="GO:0022857">
    <property type="term" value="F:transmembrane transporter activity"/>
    <property type="evidence" value="ECO:0007669"/>
    <property type="project" value="TreeGrafter"/>
</dbReference>
<keyword evidence="1" id="KW-1133">Transmembrane helix</keyword>
<protein>
    <recommendedName>
        <fullName evidence="4">ABC transporter permease</fullName>
    </recommendedName>
</protein>
<evidence type="ECO:0000256" key="1">
    <source>
        <dbReference type="SAM" id="Phobius"/>
    </source>
</evidence>
<proteinExistence type="predicted"/>